<reference evidence="1" key="2">
    <citation type="journal article" date="2015" name="Data Brief">
        <title>Shoot transcriptome of the giant reed, Arundo donax.</title>
        <authorList>
            <person name="Barrero R.A."/>
            <person name="Guerrero F.D."/>
            <person name="Moolhuijzen P."/>
            <person name="Goolsby J.A."/>
            <person name="Tidwell J."/>
            <person name="Bellgard S.E."/>
            <person name="Bellgard M.I."/>
        </authorList>
    </citation>
    <scope>NUCLEOTIDE SEQUENCE</scope>
    <source>
        <tissue evidence="1">Shoot tissue taken approximately 20 cm above the soil surface</tissue>
    </source>
</reference>
<protein>
    <submittedName>
        <fullName evidence="1">Uncharacterized protein</fullName>
    </submittedName>
</protein>
<dbReference type="AlphaFoldDB" id="A0A0A9D5W7"/>
<evidence type="ECO:0000313" key="1">
    <source>
        <dbReference type="EMBL" id="JAD84004.1"/>
    </source>
</evidence>
<organism evidence="1">
    <name type="scientific">Arundo donax</name>
    <name type="common">Giant reed</name>
    <name type="synonym">Donax arundinaceus</name>
    <dbReference type="NCBI Taxonomy" id="35708"/>
    <lineage>
        <taxon>Eukaryota</taxon>
        <taxon>Viridiplantae</taxon>
        <taxon>Streptophyta</taxon>
        <taxon>Embryophyta</taxon>
        <taxon>Tracheophyta</taxon>
        <taxon>Spermatophyta</taxon>
        <taxon>Magnoliopsida</taxon>
        <taxon>Liliopsida</taxon>
        <taxon>Poales</taxon>
        <taxon>Poaceae</taxon>
        <taxon>PACMAD clade</taxon>
        <taxon>Arundinoideae</taxon>
        <taxon>Arundineae</taxon>
        <taxon>Arundo</taxon>
    </lineage>
</organism>
<sequence length="53" mass="5777">MDWIEGASFLQRDCMGSEDPCNLTRSLIIKNQSIFSPGESMMAGVLAEIGRGL</sequence>
<reference evidence="1" key="1">
    <citation type="submission" date="2014-09" db="EMBL/GenBank/DDBJ databases">
        <authorList>
            <person name="Magalhaes I.L.F."/>
            <person name="Oliveira U."/>
            <person name="Santos F.R."/>
            <person name="Vidigal T.H.D.A."/>
            <person name="Brescovit A.D."/>
            <person name="Santos A.J."/>
        </authorList>
    </citation>
    <scope>NUCLEOTIDE SEQUENCE</scope>
    <source>
        <tissue evidence="1">Shoot tissue taken approximately 20 cm above the soil surface</tissue>
    </source>
</reference>
<proteinExistence type="predicted"/>
<accession>A0A0A9D5W7</accession>
<name>A0A0A9D5W7_ARUDO</name>
<dbReference type="EMBL" id="GBRH01213891">
    <property type="protein sequence ID" value="JAD84004.1"/>
    <property type="molecule type" value="Transcribed_RNA"/>
</dbReference>